<dbReference type="RefSeq" id="WP_157025310.1">
    <property type="nucleotide sequence ID" value="NZ_WQMS01000001.1"/>
</dbReference>
<dbReference type="PANTHER" id="PTHR36439">
    <property type="entry name" value="BLL4334 PROTEIN"/>
    <property type="match status" value="1"/>
</dbReference>
<dbReference type="EMBL" id="WQMS01000001">
    <property type="protein sequence ID" value="MVO76616.1"/>
    <property type="molecule type" value="Genomic_DNA"/>
</dbReference>
<dbReference type="InterPro" id="IPR012545">
    <property type="entry name" value="DUF1697"/>
</dbReference>
<proteinExistence type="predicted"/>
<comment type="caution">
    <text evidence="1">The sequence shown here is derived from an EMBL/GenBank/DDBJ whole genome shotgun (WGS) entry which is preliminary data.</text>
</comment>
<dbReference type="Pfam" id="PF08002">
    <property type="entry name" value="DUF1697"/>
    <property type="match status" value="1"/>
</dbReference>
<dbReference type="AlphaFoldDB" id="A0A6I4IX15"/>
<gene>
    <name evidence="1" type="ORF">GON01_01495</name>
</gene>
<dbReference type="PANTHER" id="PTHR36439:SF1">
    <property type="entry name" value="DUF1697 DOMAIN-CONTAINING PROTEIN"/>
    <property type="match status" value="1"/>
</dbReference>
<sequence>MIGYVALLRAVNVGGTGKLPMTELKAICEAAGFEGVRTYIASGNVVFGSDLSEAEVKAALEDRLGAYAGKPVGVLVRAAREMADVLADNPFPEAPPNKVLVLFLDTPPEADAIEAVRHRSSEELKRGKRELYVHYPDGMGTSKLAIPAARTGTGRNINSVAKLAEMAAALEQ</sequence>
<protein>
    <submittedName>
        <fullName evidence="1">DUF1697 domain-containing protein</fullName>
    </submittedName>
</protein>
<name>A0A6I4IX15_9SPHN</name>
<dbReference type="SUPFAM" id="SSF160379">
    <property type="entry name" value="SP0830-like"/>
    <property type="match status" value="1"/>
</dbReference>
<accession>A0A6I4IX15</accession>
<evidence type="ECO:0000313" key="2">
    <source>
        <dbReference type="Proteomes" id="UP000441389"/>
    </source>
</evidence>
<dbReference type="PIRSF" id="PIRSF008502">
    <property type="entry name" value="UCP008502"/>
    <property type="match status" value="1"/>
</dbReference>
<dbReference type="Proteomes" id="UP000441389">
    <property type="component" value="Unassembled WGS sequence"/>
</dbReference>
<keyword evidence="2" id="KW-1185">Reference proteome</keyword>
<evidence type="ECO:0000313" key="1">
    <source>
        <dbReference type="EMBL" id="MVO76616.1"/>
    </source>
</evidence>
<dbReference type="Gene3D" id="3.30.70.1280">
    <property type="entry name" value="SP0830-like domains"/>
    <property type="match status" value="1"/>
</dbReference>
<organism evidence="1 2">
    <name type="scientific">Sphingomonas horti</name>
    <dbReference type="NCBI Taxonomy" id="2682842"/>
    <lineage>
        <taxon>Bacteria</taxon>
        <taxon>Pseudomonadati</taxon>
        <taxon>Pseudomonadota</taxon>
        <taxon>Alphaproteobacteria</taxon>
        <taxon>Sphingomonadales</taxon>
        <taxon>Sphingomonadaceae</taxon>
        <taxon>Sphingomonas</taxon>
    </lineage>
</organism>
<reference evidence="1 2" key="1">
    <citation type="submission" date="2019-12" db="EMBL/GenBank/DDBJ databases">
        <authorList>
            <person name="Huq M.A."/>
        </authorList>
    </citation>
    <scope>NUCLEOTIDE SEQUENCE [LARGE SCALE GENOMIC DNA]</scope>
    <source>
        <strain evidence="1 2">MAH-20</strain>
    </source>
</reference>